<sequence>MSCLTTLLLALLTTRAHAHMVMNLPKPLSPELATTFPLDPPGGRYPFPCTGLTGFASRTRLVPGTTTTVNFTGAAPHGGGSCQFGINYHAGAGGVPYSVDDPSHWKTIYTIVGGCPAVTAGNLEHAPFYRGLDPDRRPDAVHCGDAEGFDCTRQFEVPIPRGLPAGEATFAWVWHNRITAGEVYMTCAPVLIEAEDTGDEGFLEELPGMFFANVEGYTNCSTSKTGEQGVFNIPRPGRFGVQLVESDPKAAGDCEVAPPPVFETQEVPTSTAVQPSAGFTTTVTVTVTAGNTTISPTSSGFFHSTRTITASVGITTTTVLASAVPPPTPSTPIFLPPSTPSPPPRPADDPLAPKPPCPKPGHLVCLGETAFAICDPFGVVGALQHLNPEQMFVNGRVVLRGV</sequence>
<dbReference type="PANTHER" id="PTHR36182">
    <property type="entry name" value="PROTEIN, PUTATIVE (AFU_ORTHOLOGUE AFUA_6G10930)-RELATED"/>
    <property type="match status" value="1"/>
</dbReference>
<dbReference type="PANTHER" id="PTHR36182:SF2">
    <property type="entry name" value="LYTIC POLYSACCHARIDE MONOOXYGENASE"/>
    <property type="match status" value="1"/>
</dbReference>
<dbReference type="EMBL" id="JAUKUD010000001">
    <property type="protein sequence ID" value="KAK0754444.1"/>
    <property type="molecule type" value="Genomic_DNA"/>
</dbReference>
<organism evidence="3 4">
    <name type="scientific">Schizothecium vesticola</name>
    <dbReference type="NCBI Taxonomy" id="314040"/>
    <lineage>
        <taxon>Eukaryota</taxon>
        <taxon>Fungi</taxon>
        <taxon>Dikarya</taxon>
        <taxon>Ascomycota</taxon>
        <taxon>Pezizomycotina</taxon>
        <taxon>Sordariomycetes</taxon>
        <taxon>Sordariomycetidae</taxon>
        <taxon>Sordariales</taxon>
        <taxon>Schizotheciaceae</taxon>
        <taxon>Schizothecium</taxon>
    </lineage>
</organism>
<accession>A0AA40FAZ8</accession>
<feature type="signal peptide" evidence="2">
    <location>
        <begin position="1"/>
        <end position="18"/>
    </location>
</feature>
<proteinExistence type="predicted"/>
<gene>
    <name evidence="3" type="ORF">B0T18DRAFT_359686</name>
</gene>
<feature type="compositionally biased region" description="Pro residues" evidence="1">
    <location>
        <begin position="325"/>
        <end position="345"/>
    </location>
</feature>
<feature type="region of interest" description="Disordered" evidence="1">
    <location>
        <begin position="325"/>
        <end position="355"/>
    </location>
</feature>
<reference evidence="3" key="1">
    <citation type="submission" date="2023-06" db="EMBL/GenBank/DDBJ databases">
        <title>Genome-scale phylogeny and comparative genomics of the fungal order Sordariales.</title>
        <authorList>
            <consortium name="Lawrence Berkeley National Laboratory"/>
            <person name="Hensen N."/>
            <person name="Bonometti L."/>
            <person name="Westerberg I."/>
            <person name="Brannstrom I.O."/>
            <person name="Guillou S."/>
            <person name="Cros-Aarteil S."/>
            <person name="Calhoun S."/>
            <person name="Haridas S."/>
            <person name="Kuo A."/>
            <person name="Mondo S."/>
            <person name="Pangilinan J."/>
            <person name="Riley R."/>
            <person name="LaButti K."/>
            <person name="Andreopoulos B."/>
            <person name="Lipzen A."/>
            <person name="Chen C."/>
            <person name="Yanf M."/>
            <person name="Daum C."/>
            <person name="Ng V."/>
            <person name="Clum A."/>
            <person name="Steindorff A."/>
            <person name="Ohm R."/>
            <person name="Martin F."/>
            <person name="Silar P."/>
            <person name="Natvig D."/>
            <person name="Lalanne C."/>
            <person name="Gautier V."/>
            <person name="Ament-velasquez S.L."/>
            <person name="Kruys A."/>
            <person name="Hutchinson M.I."/>
            <person name="Powell A.J."/>
            <person name="Barry K."/>
            <person name="Miller A.N."/>
            <person name="Grigoriev I.V."/>
            <person name="Debuchy R."/>
            <person name="Gladieux P."/>
            <person name="Thoren M.H."/>
            <person name="Johannesson H."/>
        </authorList>
    </citation>
    <scope>NUCLEOTIDE SEQUENCE</scope>
    <source>
        <strain evidence="3">SMH3187-1</strain>
    </source>
</reference>
<protein>
    <recommendedName>
        <fullName evidence="5">Lytic polysaccharide monooxygenase</fullName>
    </recommendedName>
</protein>
<dbReference type="Gene3D" id="2.70.50.70">
    <property type="match status" value="1"/>
</dbReference>
<evidence type="ECO:0000256" key="2">
    <source>
        <dbReference type="SAM" id="SignalP"/>
    </source>
</evidence>
<evidence type="ECO:0000313" key="4">
    <source>
        <dbReference type="Proteomes" id="UP001172155"/>
    </source>
</evidence>
<feature type="chain" id="PRO_5041368451" description="Lytic polysaccharide monooxygenase" evidence="2">
    <location>
        <begin position="19"/>
        <end position="402"/>
    </location>
</feature>
<evidence type="ECO:0000313" key="3">
    <source>
        <dbReference type="EMBL" id="KAK0754444.1"/>
    </source>
</evidence>
<keyword evidence="2" id="KW-0732">Signal</keyword>
<comment type="caution">
    <text evidence="3">The sequence shown here is derived from an EMBL/GenBank/DDBJ whole genome shotgun (WGS) entry which is preliminary data.</text>
</comment>
<evidence type="ECO:0000256" key="1">
    <source>
        <dbReference type="SAM" id="MobiDB-lite"/>
    </source>
</evidence>
<keyword evidence="4" id="KW-1185">Reference proteome</keyword>
<name>A0AA40FAZ8_9PEZI</name>
<dbReference type="AlphaFoldDB" id="A0AA40FAZ8"/>
<evidence type="ECO:0008006" key="5">
    <source>
        <dbReference type="Google" id="ProtNLM"/>
    </source>
</evidence>
<dbReference type="Proteomes" id="UP001172155">
    <property type="component" value="Unassembled WGS sequence"/>
</dbReference>